<dbReference type="Pfam" id="PF12652">
    <property type="entry name" value="CotJB"/>
    <property type="match status" value="1"/>
</dbReference>
<gene>
    <name evidence="2" type="ORF">SAMN04487944_101369</name>
</gene>
<accession>A0A1H9LT42</accession>
<dbReference type="InterPro" id="IPR024207">
    <property type="entry name" value="CotJB_dom"/>
</dbReference>
<proteinExistence type="predicted"/>
<dbReference type="EMBL" id="FOGL01000001">
    <property type="protein sequence ID" value="SER14023.1"/>
    <property type="molecule type" value="Genomic_DNA"/>
</dbReference>
<organism evidence="2 3">
    <name type="scientific">Gracilibacillus ureilyticus</name>
    <dbReference type="NCBI Taxonomy" id="531814"/>
    <lineage>
        <taxon>Bacteria</taxon>
        <taxon>Bacillati</taxon>
        <taxon>Bacillota</taxon>
        <taxon>Bacilli</taxon>
        <taxon>Bacillales</taxon>
        <taxon>Bacillaceae</taxon>
        <taxon>Gracilibacillus</taxon>
    </lineage>
</organism>
<dbReference type="InterPro" id="IPR016571">
    <property type="entry name" value="Spore_coat_assembly_CotJB"/>
</dbReference>
<feature type="domain" description="Protein CotJB" evidence="1">
    <location>
        <begin position="9"/>
        <end position="84"/>
    </location>
</feature>
<keyword evidence="2" id="KW-0946">Virion</keyword>
<keyword evidence="3" id="KW-1185">Reference proteome</keyword>
<dbReference type="Proteomes" id="UP000199687">
    <property type="component" value="Unassembled WGS sequence"/>
</dbReference>
<dbReference type="AlphaFoldDB" id="A0A1H9LT42"/>
<reference evidence="2 3" key="1">
    <citation type="submission" date="2016-10" db="EMBL/GenBank/DDBJ databases">
        <authorList>
            <person name="de Groot N.N."/>
        </authorList>
    </citation>
    <scope>NUCLEOTIDE SEQUENCE [LARGE SCALE GENOMIC DNA]</scope>
    <source>
        <strain evidence="2 3">CGMCC 1.7727</strain>
    </source>
</reference>
<evidence type="ECO:0000259" key="1">
    <source>
        <dbReference type="Pfam" id="PF12652"/>
    </source>
</evidence>
<evidence type="ECO:0000313" key="3">
    <source>
        <dbReference type="Proteomes" id="UP000199687"/>
    </source>
</evidence>
<sequence>MTMPENYYKLLEKIQAVDFVLVDLTLYLDTHPDDLEAIKQFNQKSYESRQLKAEFERQFGPLLQYGLSYSSYPWNWKDAPWPWQV</sequence>
<evidence type="ECO:0000313" key="2">
    <source>
        <dbReference type="EMBL" id="SER14023.1"/>
    </source>
</evidence>
<dbReference type="PIRSF" id="PIRSF010606">
    <property type="entry name" value="Spore_coat_CotJB"/>
    <property type="match status" value="1"/>
</dbReference>
<name>A0A1H9LT42_9BACI</name>
<protein>
    <submittedName>
        <fullName evidence="2">Spore coat protein JB</fullName>
    </submittedName>
</protein>
<keyword evidence="2" id="KW-0167">Capsid protein</keyword>
<dbReference type="STRING" id="531814.SAMN04487944_101369"/>